<organism evidence="9 10">
    <name type="scientific">Tenggerimyces flavus</name>
    <dbReference type="NCBI Taxonomy" id="1708749"/>
    <lineage>
        <taxon>Bacteria</taxon>
        <taxon>Bacillati</taxon>
        <taxon>Actinomycetota</taxon>
        <taxon>Actinomycetes</taxon>
        <taxon>Propionibacteriales</taxon>
        <taxon>Nocardioidaceae</taxon>
        <taxon>Tenggerimyces</taxon>
    </lineage>
</organism>
<gene>
    <name evidence="9" type="ORF">ACFOUW_34635</name>
</gene>
<keyword evidence="10" id="KW-1185">Reference proteome</keyword>
<comment type="caution">
    <text evidence="9">The sequence shown here is derived from an EMBL/GenBank/DDBJ whole genome shotgun (WGS) entry which is preliminary data.</text>
</comment>
<dbReference type="Proteomes" id="UP001595699">
    <property type="component" value="Unassembled WGS sequence"/>
</dbReference>
<dbReference type="CDD" id="cd06171">
    <property type="entry name" value="Sigma70_r4"/>
    <property type="match status" value="1"/>
</dbReference>
<reference evidence="10" key="1">
    <citation type="journal article" date="2019" name="Int. J. Syst. Evol. Microbiol.">
        <title>The Global Catalogue of Microorganisms (GCM) 10K type strain sequencing project: providing services to taxonomists for standard genome sequencing and annotation.</title>
        <authorList>
            <consortium name="The Broad Institute Genomics Platform"/>
            <consortium name="The Broad Institute Genome Sequencing Center for Infectious Disease"/>
            <person name="Wu L."/>
            <person name="Ma J."/>
        </authorList>
    </citation>
    <scope>NUCLEOTIDE SEQUENCE [LARGE SCALE GENOMIC DNA]</scope>
    <source>
        <strain evidence="10">CGMCC 4.7241</strain>
    </source>
</reference>
<dbReference type="SUPFAM" id="SSF88659">
    <property type="entry name" value="Sigma3 and sigma4 domains of RNA polymerase sigma factors"/>
    <property type="match status" value="1"/>
</dbReference>
<feature type="domain" description="RNA polymerase sigma-70 region 4" evidence="8">
    <location>
        <begin position="185"/>
        <end position="233"/>
    </location>
</feature>
<feature type="region of interest" description="Disordered" evidence="6">
    <location>
        <begin position="1"/>
        <end position="50"/>
    </location>
</feature>
<sequence length="238" mass="25743">MDRFAKPRRGREGRHRTRAADASNLTGSMTGAKTALEAGRQAGSADSPSGAQAVEGLARVSLEQLLVRAGEGDDAAFSALYDALAPRVYGLARVIVGDIGHAEDVAQEVFVQLWRTAPRFDPAKGAAATWTMTIAHRRAVDRLRAERNRRAMERVAAAAEGAASLADPIADRLSQLVDRDLILRCLDELTDLQREAIVDAYFRGYTYPEVAGRLGATLSAVKTRIRDGLRNLRTCISA</sequence>
<dbReference type="EMBL" id="JBHRZH010000046">
    <property type="protein sequence ID" value="MFC3766016.1"/>
    <property type="molecule type" value="Genomic_DNA"/>
</dbReference>
<dbReference type="InterPro" id="IPR007630">
    <property type="entry name" value="RNA_pol_sigma70_r4"/>
</dbReference>
<evidence type="ECO:0000313" key="9">
    <source>
        <dbReference type="EMBL" id="MFC3766016.1"/>
    </source>
</evidence>
<dbReference type="InterPro" id="IPR013324">
    <property type="entry name" value="RNA_pol_sigma_r3/r4-like"/>
</dbReference>
<dbReference type="RefSeq" id="WP_239553873.1">
    <property type="nucleotide sequence ID" value="NZ_JAFBCM010000001.1"/>
</dbReference>
<dbReference type="InterPro" id="IPR014284">
    <property type="entry name" value="RNA_pol_sigma-70_dom"/>
</dbReference>
<dbReference type="InterPro" id="IPR013325">
    <property type="entry name" value="RNA_pol_sigma_r2"/>
</dbReference>
<accession>A0ABV7YL04</accession>
<protein>
    <submittedName>
        <fullName evidence="9">Sigma-70 family RNA polymerase sigma factor</fullName>
    </submittedName>
</protein>
<comment type="similarity">
    <text evidence="1">Belongs to the sigma-70 factor family. ECF subfamily.</text>
</comment>
<dbReference type="NCBIfam" id="TIGR02937">
    <property type="entry name" value="sigma70-ECF"/>
    <property type="match status" value="1"/>
</dbReference>
<keyword evidence="2" id="KW-0805">Transcription regulation</keyword>
<feature type="compositionally biased region" description="Basic residues" evidence="6">
    <location>
        <begin position="1"/>
        <end position="17"/>
    </location>
</feature>
<dbReference type="SUPFAM" id="SSF88946">
    <property type="entry name" value="Sigma2 domain of RNA polymerase sigma factors"/>
    <property type="match status" value="1"/>
</dbReference>
<dbReference type="Gene3D" id="1.10.10.10">
    <property type="entry name" value="Winged helix-like DNA-binding domain superfamily/Winged helix DNA-binding domain"/>
    <property type="match status" value="1"/>
</dbReference>
<evidence type="ECO:0000259" key="8">
    <source>
        <dbReference type="Pfam" id="PF04545"/>
    </source>
</evidence>
<evidence type="ECO:0000256" key="6">
    <source>
        <dbReference type="SAM" id="MobiDB-lite"/>
    </source>
</evidence>
<evidence type="ECO:0000256" key="5">
    <source>
        <dbReference type="ARBA" id="ARBA00023163"/>
    </source>
</evidence>
<evidence type="ECO:0000256" key="1">
    <source>
        <dbReference type="ARBA" id="ARBA00010641"/>
    </source>
</evidence>
<evidence type="ECO:0000259" key="7">
    <source>
        <dbReference type="Pfam" id="PF04542"/>
    </source>
</evidence>
<feature type="domain" description="RNA polymerase sigma-70 region 2" evidence="7">
    <location>
        <begin position="80"/>
        <end position="147"/>
    </location>
</feature>
<dbReference type="InterPro" id="IPR039425">
    <property type="entry name" value="RNA_pol_sigma-70-like"/>
</dbReference>
<dbReference type="PANTHER" id="PTHR43133:SF66">
    <property type="entry name" value="ECF RNA POLYMERASE SIGMA FACTOR SIGK"/>
    <property type="match status" value="1"/>
</dbReference>
<evidence type="ECO:0000256" key="3">
    <source>
        <dbReference type="ARBA" id="ARBA00023082"/>
    </source>
</evidence>
<dbReference type="Pfam" id="PF04542">
    <property type="entry name" value="Sigma70_r2"/>
    <property type="match status" value="1"/>
</dbReference>
<name>A0ABV7YL04_9ACTN</name>
<evidence type="ECO:0000256" key="4">
    <source>
        <dbReference type="ARBA" id="ARBA00023125"/>
    </source>
</evidence>
<proteinExistence type="inferred from homology"/>
<keyword evidence="4" id="KW-0238">DNA-binding</keyword>
<evidence type="ECO:0000256" key="2">
    <source>
        <dbReference type="ARBA" id="ARBA00023015"/>
    </source>
</evidence>
<dbReference type="InterPro" id="IPR007627">
    <property type="entry name" value="RNA_pol_sigma70_r2"/>
</dbReference>
<dbReference type="Pfam" id="PF04545">
    <property type="entry name" value="Sigma70_r4"/>
    <property type="match status" value="1"/>
</dbReference>
<evidence type="ECO:0000313" key="10">
    <source>
        <dbReference type="Proteomes" id="UP001595699"/>
    </source>
</evidence>
<keyword evidence="3" id="KW-0731">Sigma factor</keyword>
<dbReference type="InterPro" id="IPR036388">
    <property type="entry name" value="WH-like_DNA-bd_sf"/>
</dbReference>
<dbReference type="Gene3D" id="1.10.1740.10">
    <property type="match status" value="1"/>
</dbReference>
<dbReference type="PANTHER" id="PTHR43133">
    <property type="entry name" value="RNA POLYMERASE ECF-TYPE SIGMA FACTO"/>
    <property type="match status" value="1"/>
</dbReference>
<keyword evidence="5" id="KW-0804">Transcription</keyword>